<dbReference type="GO" id="GO:0047429">
    <property type="term" value="F:nucleoside triphosphate diphosphatase activity"/>
    <property type="evidence" value="ECO:0007669"/>
    <property type="project" value="InterPro"/>
</dbReference>
<dbReference type="STRING" id="1802056.A2954_06805"/>
<evidence type="ECO:0000256" key="1">
    <source>
        <dbReference type="ARBA" id="ARBA00008023"/>
    </source>
</evidence>
<dbReference type="SUPFAM" id="SSF52972">
    <property type="entry name" value="ITPase-like"/>
    <property type="match status" value="1"/>
</dbReference>
<organism evidence="3 4">
    <name type="scientific">Candidatus Roizmanbacteria bacterium RIFCSPLOWO2_01_FULL_37_12</name>
    <dbReference type="NCBI Taxonomy" id="1802056"/>
    <lineage>
        <taxon>Bacteria</taxon>
        <taxon>Candidatus Roizmaniibacteriota</taxon>
    </lineage>
</organism>
<name>A0A1F7ID86_9BACT</name>
<keyword evidence="2" id="KW-0378">Hydrolase</keyword>
<dbReference type="EMBL" id="MGAG01000013">
    <property type="protein sequence ID" value="OGK41301.1"/>
    <property type="molecule type" value="Genomic_DNA"/>
</dbReference>
<dbReference type="Proteomes" id="UP000177698">
    <property type="component" value="Unassembled WGS sequence"/>
</dbReference>
<comment type="caution">
    <text evidence="3">The sequence shown here is derived from an EMBL/GenBank/DDBJ whole genome shotgun (WGS) entry which is preliminary data.</text>
</comment>
<dbReference type="Gene3D" id="3.90.950.10">
    <property type="match status" value="1"/>
</dbReference>
<evidence type="ECO:0000256" key="2">
    <source>
        <dbReference type="ARBA" id="ARBA00022801"/>
    </source>
</evidence>
<proteinExistence type="inferred from homology"/>
<protein>
    <recommendedName>
        <fullName evidence="5">Non-canonical purine NTP pyrophosphatase</fullName>
    </recommendedName>
</protein>
<evidence type="ECO:0000313" key="3">
    <source>
        <dbReference type="EMBL" id="OGK41301.1"/>
    </source>
</evidence>
<dbReference type="InterPro" id="IPR002637">
    <property type="entry name" value="RdgB/HAM1"/>
</dbReference>
<evidence type="ECO:0000313" key="4">
    <source>
        <dbReference type="Proteomes" id="UP000177698"/>
    </source>
</evidence>
<dbReference type="Pfam" id="PF01725">
    <property type="entry name" value="Ham1p_like"/>
    <property type="match status" value="1"/>
</dbReference>
<dbReference type="PANTHER" id="PTHR11067:SF9">
    <property type="entry name" value="INOSINE TRIPHOSPHATE PYROPHOSPHATASE"/>
    <property type="match status" value="1"/>
</dbReference>
<dbReference type="AlphaFoldDB" id="A0A1F7ID86"/>
<dbReference type="InterPro" id="IPR029001">
    <property type="entry name" value="ITPase-like_fam"/>
</dbReference>
<accession>A0A1F7ID86</accession>
<reference evidence="3 4" key="1">
    <citation type="journal article" date="2016" name="Nat. Commun.">
        <title>Thousands of microbial genomes shed light on interconnected biogeochemical processes in an aquifer system.</title>
        <authorList>
            <person name="Anantharaman K."/>
            <person name="Brown C.T."/>
            <person name="Hug L.A."/>
            <person name="Sharon I."/>
            <person name="Castelle C.J."/>
            <person name="Probst A.J."/>
            <person name="Thomas B.C."/>
            <person name="Singh A."/>
            <person name="Wilkins M.J."/>
            <person name="Karaoz U."/>
            <person name="Brodie E.L."/>
            <person name="Williams K.H."/>
            <person name="Hubbard S.S."/>
            <person name="Banfield J.F."/>
        </authorList>
    </citation>
    <scope>NUCLEOTIDE SEQUENCE [LARGE SCALE GENOMIC DNA]</scope>
</reference>
<comment type="similarity">
    <text evidence="1">Belongs to the HAM1 NTPase family.</text>
</comment>
<dbReference type="GO" id="GO:0005829">
    <property type="term" value="C:cytosol"/>
    <property type="evidence" value="ECO:0007669"/>
    <property type="project" value="TreeGrafter"/>
</dbReference>
<gene>
    <name evidence="3" type="ORF">A2954_06805</name>
</gene>
<evidence type="ECO:0008006" key="5">
    <source>
        <dbReference type="Google" id="ProtNLM"/>
    </source>
</evidence>
<sequence>MIKLYDDRLTLNQPFNPKKFVLYNENLNINIIFNQVGMNKILLATHNKAKLKELEFGLQNLEKIGIKLLTLDYFNITSHPHETGNTFRENAILKAKFYANLTKLPTLADDGGLIIPFLNNEPGVKSRRWLGYEATDTELINYTLQKLKGVKSADRKAYLETCITFYLPARNPEGSLILYEQEKIVGHIAEKAFNNYLEGFPFRALFIVDKFNKYYDELTQKEHKQVNHRLKALERLKVKINKYLIK</sequence>
<dbReference type="CDD" id="cd00515">
    <property type="entry name" value="HAM1"/>
    <property type="match status" value="1"/>
</dbReference>
<dbReference type="PANTHER" id="PTHR11067">
    <property type="entry name" value="INOSINE TRIPHOSPHATE PYROPHOSPHATASE/HAM1 PROTEIN"/>
    <property type="match status" value="1"/>
</dbReference>
<dbReference type="GO" id="GO:0009143">
    <property type="term" value="P:nucleoside triphosphate catabolic process"/>
    <property type="evidence" value="ECO:0007669"/>
    <property type="project" value="InterPro"/>
</dbReference>